<accession>A0ABR8T636</accession>
<name>A0ABR8T636_9BACL</name>
<gene>
    <name evidence="1" type="ORF">H9647_24475</name>
</gene>
<protein>
    <submittedName>
        <fullName evidence="1">Uncharacterized protein</fullName>
    </submittedName>
</protein>
<evidence type="ECO:0000313" key="1">
    <source>
        <dbReference type="EMBL" id="MBD7971223.1"/>
    </source>
</evidence>
<keyword evidence="2" id="KW-1185">Reference proteome</keyword>
<organism evidence="1 2">
    <name type="scientific">Paenibacillus gallinarum</name>
    <dbReference type="NCBI Taxonomy" id="2762232"/>
    <lineage>
        <taxon>Bacteria</taxon>
        <taxon>Bacillati</taxon>
        <taxon>Bacillota</taxon>
        <taxon>Bacilli</taxon>
        <taxon>Bacillales</taxon>
        <taxon>Paenibacillaceae</taxon>
        <taxon>Paenibacillus</taxon>
    </lineage>
</organism>
<sequence>MKGGQKHYHLQEDLSGDKNLYRLPKWTRTYSHYRLGIYLIDVHMLTH</sequence>
<dbReference type="Proteomes" id="UP000608071">
    <property type="component" value="Unassembled WGS sequence"/>
</dbReference>
<proteinExistence type="predicted"/>
<reference evidence="1 2" key="1">
    <citation type="submission" date="2020-08" db="EMBL/GenBank/DDBJ databases">
        <title>A Genomic Blueprint of the Chicken Gut Microbiome.</title>
        <authorList>
            <person name="Gilroy R."/>
            <person name="Ravi A."/>
            <person name="Getino M."/>
            <person name="Pursley I."/>
            <person name="Horton D.L."/>
            <person name="Alikhan N.-F."/>
            <person name="Baker D."/>
            <person name="Gharbi K."/>
            <person name="Hall N."/>
            <person name="Watson M."/>
            <person name="Adriaenssens E.M."/>
            <person name="Foster-Nyarko E."/>
            <person name="Jarju S."/>
            <person name="Secka A."/>
            <person name="Antonio M."/>
            <person name="Oren A."/>
            <person name="Chaudhuri R."/>
            <person name="La Ragione R.M."/>
            <person name="Hildebrand F."/>
            <person name="Pallen M.J."/>
        </authorList>
    </citation>
    <scope>NUCLEOTIDE SEQUENCE [LARGE SCALE GENOMIC DNA]</scope>
    <source>
        <strain evidence="1 2">Sa2BVA9</strain>
    </source>
</reference>
<dbReference type="EMBL" id="JACSQL010000023">
    <property type="protein sequence ID" value="MBD7971223.1"/>
    <property type="molecule type" value="Genomic_DNA"/>
</dbReference>
<dbReference type="RefSeq" id="WP_191804956.1">
    <property type="nucleotide sequence ID" value="NZ_JACSQL010000023.1"/>
</dbReference>
<comment type="caution">
    <text evidence="1">The sequence shown here is derived from an EMBL/GenBank/DDBJ whole genome shotgun (WGS) entry which is preliminary data.</text>
</comment>
<evidence type="ECO:0000313" key="2">
    <source>
        <dbReference type="Proteomes" id="UP000608071"/>
    </source>
</evidence>